<dbReference type="Pfam" id="PF00514">
    <property type="entry name" value="Arm"/>
    <property type="match status" value="2"/>
</dbReference>
<comment type="caution">
    <text evidence="10">The sequence shown here is derived from an EMBL/GenBank/DDBJ whole genome shotgun (WGS) entry which is preliminary data.</text>
</comment>
<keyword evidence="5" id="KW-0472">Membrane</keyword>
<keyword evidence="6" id="KW-0449">Lipoprotein</keyword>
<evidence type="ECO:0000313" key="11">
    <source>
        <dbReference type="Proteomes" id="UP000726737"/>
    </source>
</evidence>
<dbReference type="PANTHER" id="PTHR47249">
    <property type="entry name" value="VACUOLAR PROTEIN 8"/>
    <property type="match status" value="1"/>
</dbReference>
<feature type="repeat" description="ARM" evidence="8">
    <location>
        <begin position="341"/>
        <end position="369"/>
    </location>
</feature>
<dbReference type="SUPFAM" id="SSF48371">
    <property type="entry name" value="ARM repeat"/>
    <property type="match status" value="2"/>
</dbReference>
<evidence type="ECO:0000256" key="5">
    <source>
        <dbReference type="ARBA" id="ARBA00023136"/>
    </source>
</evidence>
<evidence type="ECO:0000256" key="8">
    <source>
        <dbReference type="PROSITE-ProRule" id="PRU00259"/>
    </source>
</evidence>
<keyword evidence="4" id="KW-0677">Repeat</keyword>
<evidence type="ECO:0000313" key="10">
    <source>
        <dbReference type="EMBL" id="KAG0262289.1"/>
    </source>
</evidence>
<feature type="compositionally biased region" description="Pro residues" evidence="9">
    <location>
        <begin position="133"/>
        <end position="145"/>
    </location>
</feature>
<evidence type="ECO:0000256" key="7">
    <source>
        <dbReference type="ARBA" id="ARBA00026209"/>
    </source>
</evidence>
<evidence type="ECO:0000256" key="1">
    <source>
        <dbReference type="ARBA" id="ARBA00004592"/>
    </source>
</evidence>
<dbReference type="PROSITE" id="PS50176">
    <property type="entry name" value="ARM_REPEAT"/>
    <property type="match status" value="3"/>
</dbReference>
<feature type="region of interest" description="Disordered" evidence="9">
    <location>
        <begin position="118"/>
        <end position="151"/>
    </location>
</feature>
<reference evidence="10" key="1">
    <citation type="journal article" date="2020" name="Fungal Divers.">
        <title>Resolving the Mortierellaceae phylogeny through synthesis of multi-gene phylogenetics and phylogenomics.</title>
        <authorList>
            <person name="Vandepol N."/>
            <person name="Liber J."/>
            <person name="Desiro A."/>
            <person name="Na H."/>
            <person name="Kennedy M."/>
            <person name="Barry K."/>
            <person name="Grigoriev I.V."/>
            <person name="Miller A.N."/>
            <person name="O'Donnell K."/>
            <person name="Stajich J.E."/>
            <person name="Bonito G."/>
        </authorList>
    </citation>
    <scope>NUCLEOTIDE SEQUENCE</scope>
    <source>
        <strain evidence="10">KOD948</strain>
    </source>
</reference>
<evidence type="ECO:0000256" key="6">
    <source>
        <dbReference type="ARBA" id="ARBA00023288"/>
    </source>
</evidence>
<dbReference type="GO" id="GO:0043495">
    <property type="term" value="F:protein-membrane adaptor activity"/>
    <property type="evidence" value="ECO:0007669"/>
    <property type="project" value="InterPro"/>
</dbReference>
<feature type="repeat" description="ARM" evidence="8">
    <location>
        <begin position="530"/>
        <end position="573"/>
    </location>
</feature>
<dbReference type="EMBL" id="JAAAJA010000101">
    <property type="protein sequence ID" value="KAG0262289.1"/>
    <property type="molecule type" value="Genomic_DNA"/>
</dbReference>
<dbReference type="Proteomes" id="UP000726737">
    <property type="component" value="Unassembled WGS sequence"/>
</dbReference>
<comment type="similarity">
    <text evidence="2">Belongs to the beta-catenin family.</text>
</comment>
<dbReference type="AlphaFoldDB" id="A0A9P6U796"/>
<dbReference type="GO" id="GO:0000045">
    <property type="term" value="P:autophagosome assembly"/>
    <property type="evidence" value="ECO:0007669"/>
    <property type="project" value="TreeGrafter"/>
</dbReference>
<keyword evidence="11" id="KW-1185">Reference proteome</keyword>
<dbReference type="GO" id="GO:0000329">
    <property type="term" value="C:fungal-type vacuole membrane"/>
    <property type="evidence" value="ECO:0007669"/>
    <property type="project" value="TreeGrafter"/>
</dbReference>
<evidence type="ECO:0000256" key="4">
    <source>
        <dbReference type="ARBA" id="ARBA00022737"/>
    </source>
</evidence>
<dbReference type="SMART" id="SM00185">
    <property type="entry name" value="ARM"/>
    <property type="match status" value="6"/>
</dbReference>
<dbReference type="GO" id="GO:0071562">
    <property type="term" value="P:nucleus-vacuole junction assembly"/>
    <property type="evidence" value="ECO:0007669"/>
    <property type="project" value="InterPro"/>
</dbReference>
<keyword evidence="3" id="KW-0926">Vacuole</keyword>
<dbReference type="OrthoDB" id="7537227at2759"/>
<dbReference type="PANTHER" id="PTHR47249:SF1">
    <property type="entry name" value="VACUOLAR PROTEIN 8"/>
    <property type="match status" value="1"/>
</dbReference>
<name>A0A9P6U796_9FUNG</name>
<accession>A0A9P6U796</accession>
<evidence type="ECO:0000256" key="3">
    <source>
        <dbReference type="ARBA" id="ARBA00022554"/>
    </source>
</evidence>
<dbReference type="InterPro" id="IPR045156">
    <property type="entry name" value="Vac8"/>
</dbReference>
<protein>
    <recommendedName>
        <fullName evidence="7">Vacuolar protein 8</fullName>
    </recommendedName>
</protein>
<feature type="repeat" description="ARM" evidence="8">
    <location>
        <begin position="404"/>
        <end position="432"/>
    </location>
</feature>
<dbReference type="Gene3D" id="1.25.10.10">
    <property type="entry name" value="Leucine-rich Repeat Variant"/>
    <property type="match status" value="3"/>
</dbReference>
<sequence>MSTDRSFQAFRVSGVSSTASAINIATRLDNKTGQHIVLWKDVQRVFENAKYITTGTTALSFMTDDNFEDILPLRIECQPGTVLEVVVDGPASATAAVNAPLSSVSPQQSLPAPVFAAASATPQNTSPVQAAPASPPRSPSPPPEYSPRSTVGTQQSLSFYLSSPTTTTASTLNSDMYQAMPPPTNNNANLNSLLPQLLNLSVSDITYLPTSYSQAEVYSAAEEQRALEDVVLYLQNPRAYDFFYGTAARTLTILSFSPSKDVQLVAALAFAKVTVNSFVSVGRETISAIIHLLKTQDTTIQISALIGLAPLTIPGMLSRLQRGSRHPQTGKVYGALIVHLGGLEQIIPLMSSTNVELQVEAAGAILNLAILARSTNPRVQVNATGSILNMTMSNESMNQVVDAGAIPVLSGLLNSTHSDILQDCATTLKNITSVGANRDILARTQPNFVNTVIRLLSTTVSANAQGQAALILRNLALDTDYQMEITKLKGVPPLMQLLKSTNPTLIFGAFSCLYTLFVQPIHQPAVMEAGFMSRVIELLEYDKHPNILALTVTTLYRLASESKNRSAIVDGGVIERYCALLPTVIMEDQTEMLATLAIIPLNKELKPRMLAAGLLKVLVSMTNSPHEPVQTNSALTIGSLATQGTDYRHFIAVWLDPQGGLCSFLLRFIKSPDRSFQRHSITIMIQLLEGENADMRRLILGSTTIADALFQLIKDTQAGSPNYEFQQSVAVNRMNTTKETILSMIRQLTDLIK</sequence>
<dbReference type="InterPro" id="IPR011989">
    <property type="entry name" value="ARM-like"/>
</dbReference>
<dbReference type="InterPro" id="IPR016024">
    <property type="entry name" value="ARM-type_fold"/>
</dbReference>
<dbReference type="InterPro" id="IPR000225">
    <property type="entry name" value="Armadillo"/>
</dbReference>
<evidence type="ECO:0000256" key="9">
    <source>
        <dbReference type="SAM" id="MobiDB-lite"/>
    </source>
</evidence>
<organism evidence="10 11">
    <name type="scientific">Mortierella polycephala</name>
    <dbReference type="NCBI Taxonomy" id="41804"/>
    <lineage>
        <taxon>Eukaryota</taxon>
        <taxon>Fungi</taxon>
        <taxon>Fungi incertae sedis</taxon>
        <taxon>Mucoromycota</taxon>
        <taxon>Mortierellomycotina</taxon>
        <taxon>Mortierellomycetes</taxon>
        <taxon>Mortierellales</taxon>
        <taxon>Mortierellaceae</taxon>
        <taxon>Mortierella</taxon>
    </lineage>
</organism>
<comment type="subcellular location">
    <subcellularLocation>
        <location evidence="1">Vacuole membrane</location>
        <topology evidence="1">Lipid-anchor</topology>
    </subcellularLocation>
</comment>
<proteinExistence type="inferred from homology"/>
<evidence type="ECO:0000256" key="2">
    <source>
        <dbReference type="ARBA" id="ARBA00005462"/>
    </source>
</evidence>
<gene>
    <name evidence="10" type="primary">VAC8_2</name>
    <name evidence="10" type="ORF">BG011_000117</name>
</gene>